<dbReference type="Proteomes" id="UP000278351">
    <property type="component" value="Unassembled WGS sequence"/>
</dbReference>
<evidence type="ECO:0000313" key="3">
    <source>
        <dbReference type="Proteomes" id="UP000278351"/>
    </source>
</evidence>
<keyword evidence="1" id="KW-0812">Transmembrane</keyword>
<evidence type="ECO:0000256" key="1">
    <source>
        <dbReference type="SAM" id="Phobius"/>
    </source>
</evidence>
<protein>
    <submittedName>
        <fullName evidence="2">Uncharacterized protein</fullName>
    </submittedName>
</protein>
<reference evidence="2 3" key="1">
    <citation type="submission" date="2018-11" db="EMBL/GenBank/DDBJ databases">
        <title>Chitinophaga lutea sp.nov., isolate from arsenic contaminated soil.</title>
        <authorList>
            <person name="Zong Y."/>
        </authorList>
    </citation>
    <scope>NUCLEOTIDE SEQUENCE [LARGE SCALE GENOMIC DNA]</scope>
    <source>
        <strain evidence="2 3">ZY74</strain>
    </source>
</reference>
<accession>A0A3N4QMN0</accession>
<keyword evidence="1" id="KW-1133">Transmembrane helix</keyword>
<dbReference type="EMBL" id="RPDH01000001">
    <property type="protein sequence ID" value="RPE12964.1"/>
    <property type="molecule type" value="Genomic_DNA"/>
</dbReference>
<proteinExistence type="predicted"/>
<name>A0A3N4QMN0_9BACT</name>
<evidence type="ECO:0000313" key="2">
    <source>
        <dbReference type="EMBL" id="RPE12964.1"/>
    </source>
</evidence>
<sequence length="125" mass="13641">MLALVAVNIAGHRFLFRREKRDPFIFLVLLSLKYAVPFMLLDTVLINGTGLRITLPGLAFIAYLVFSGCFLLENVVFLFGANETDRVVVPAPGGPLRVSWGQLLAGMTIALWALIGLALGSHVDE</sequence>
<feature type="transmembrane region" description="Helical" evidence="1">
    <location>
        <begin position="24"/>
        <end position="46"/>
    </location>
</feature>
<comment type="caution">
    <text evidence="2">The sequence shown here is derived from an EMBL/GenBank/DDBJ whole genome shotgun (WGS) entry which is preliminary data.</text>
</comment>
<feature type="transmembrane region" description="Helical" evidence="1">
    <location>
        <begin position="100"/>
        <end position="120"/>
    </location>
</feature>
<feature type="transmembrane region" description="Helical" evidence="1">
    <location>
        <begin position="58"/>
        <end position="80"/>
    </location>
</feature>
<keyword evidence="3" id="KW-1185">Reference proteome</keyword>
<gene>
    <name evidence="2" type="ORF">EGT74_05325</name>
</gene>
<keyword evidence="1" id="KW-0472">Membrane</keyword>
<organism evidence="2 3">
    <name type="scientific">Chitinophaga lutea</name>
    <dbReference type="NCBI Taxonomy" id="2488634"/>
    <lineage>
        <taxon>Bacteria</taxon>
        <taxon>Pseudomonadati</taxon>
        <taxon>Bacteroidota</taxon>
        <taxon>Chitinophagia</taxon>
        <taxon>Chitinophagales</taxon>
        <taxon>Chitinophagaceae</taxon>
        <taxon>Chitinophaga</taxon>
    </lineage>
</organism>
<dbReference type="AlphaFoldDB" id="A0A3N4QMN0"/>